<sequence>MDKTSKIRFEILSIETLDGDNTEPSTTTAANAEDDLLNLTSNFLARSSGQTRRRIASTAVLPSTAVNRTARIESKRIVRYNHDYVLSDPTCQMDLCDDDDDDESDKIDDNNDDDENDDTLSIHSCPITSKNQFRNEINQNDSLNHAFDESNHSLNTSHQISLKANIKLRKLVEDPKDNDTTSISISSKNSVDLDYLNMVFNGKHEQKLQSNSNKYRNLSLKTRKTPIPRKIFSPPNPFITEFEFGQIKQLWSRLLQNEISFIMFYAPWDSDSLTARKEFEIVANHFGQEIFFAAINCWWPEGECRKYNAIRRYPHFVAHIRSEGDIEYRHPMLASYFIPFLENIITPLVPVQNEGELLDLRAKHDAVVLGYFDFIQSSHLPGYRHYLTTSIKALINDPWRSVAFTVVTNSKVAKKLKIDTNQEGSLIIFVGNTTERFTAKFSKPFTLLSWIYSRADLSKTIKWLSPSGIKSQLISDYIGQSATLILFTPRSFLFGISPYFDLIRELVLDYYNCDDSPIIRSFIHRNILRRKLVEEQLAELEEKCHELLDRDEHLISDSINKFDDDHSRSKHQSLDTCCHSQVIKWRSFGGVRHGMTKNCLCTACVHISIPKCPARCNHFDCLSTASRYLDEFDPNNVNNSAIYCNQIRHSYQPRYTPYYKIVTSCSGNIQSNADFGSNSFWNEKHHHQWGSDEKISRMIEEFENQHCRKLKLGMNYTDLNFPESNENRRNNIRTNFTGLACRTNRTLKFMALDSLLYQAFADSLGLDIFNAPHSTIALIVDPQQESIHVLDHQILMETKQSSDSFGSLIHVPRNTYSKDAFIEFIKNYTVGNLPRFLRSEIASSGFCDLNQIIDANQSLSSSSSLSILNRTIICVPELNTETFINLILSKSLNSDDSLFNPNLAKFNEKDVVVMYYAPWCGFCSSIAHIYLDVARINGGSNDLPWEYTVDRYPTIIFFPALKRFNSMIYPPDRVIDRIGLFDFIFENSQLSVRIQISLTLCNRACLRKNLFKNYFQRQKLFRMHQYLLKGLSLFRNRSRSITEKLWSTIKVSDSKRLSKQKSNIEQHVKLLVSMLRRLRSQQRKISLIFLHLLSRIHYLQKNESIIKQDRIEDQLRLLLVRKQNYAKKLKIDENNVTSKKDDQILQKKSKQKKISHRVDKASKNLQSHQKRKQSDEL</sequence>
<dbReference type="Gene3D" id="3.40.30.10">
    <property type="entry name" value="Glutaredoxin"/>
    <property type="match status" value="2"/>
</dbReference>
<dbReference type="OrthoDB" id="1910803at2759"/>
<dbReference type="Pfam" id="PF00085">
    <property type="entry name" value="Thioredoxin"/>
    <property type="match status" value="1"/>
</dbReference>
<reference evidence="4" key="2">
    <citation type="submission" date="2020-01" db="EMBL/GenBank/DDBJ databases">
        <authorList>
            <person name="Korhonen P.K.K."/>
            <person name="Guangxu M.G."/>
            <person name="Wang T.W."/>
            <person name="Stroehlein A.J.S."/>
            <person name="Young N.D."/>
            <person name="Ang C.-S.A."/>
            <person name="Fernando D.W.F."/>
            <person name="Lu H.L."/>
            <person name="Taylor S.T."/>
            <person name="Ehtesham M.E.M."/>
            <person name="Najaraj S.H.N."/>
            <person name="Harsha G.H.G."/>
            <person name="Madugundu A.M."/>
            <person name="Renuse S.R."/>
            <person name="Holt D.H."/>
            <person name="Pandey A.P."/>
            <person name="Papenfuss A.P."/>
            <person name="Gasser R.B.G."/>
            <person name="Fischer K.F."/>
        </authorList>
    </citation>
    <scope>NUCLEOTIDE SEQUENCE</scope>
    <source>
        <strain evidence="4">SSS_KF_BRIS2020</strain>
    </source>
</reference>
<dbReference type="InterPro" id="IPR036249">
    <property type="entry name" value="Thioredoxin-like_sf"/>
</dbReference>
<evidence type="ECO:0000256" key="1">
    <source>
        <dbReference type="SAM" id="Coils"/>
    </source>
</evidence>
<dbReference type="EMBL" id="WVUK01000065">
    <property type="protein sequence ID" value="KAF7488794.1"/>
    <property type="molecule type" value="Genomic_DNA"/>
</dbReference>
<keyword evidence="1" id="KW-0175">Coiled coil</keyword>
<dbReference type="SUPFAM" id="SSF52833">
    <property type="entry name" value="Thioredoxin-like"/>
    <property type="match status" value="2"/>
</dbReference>
<evidence type="ECO:0000259" key="3">
    <source>
        <dbReference type="Pfam" id="PF00085"/>
    </source>
</evidence>
<dbReference type="PANTHER" id="PTHR46497">
    <property type="entry name" value="THIOREDOXIN DOMAIN-CONTAINING PROTEIN 11"/>
    <property type="match status" value="1"/>
</dbReference>
<organism evidence="4">
    <name type="scientific">Sarcoptes scabiei</name>
    <name type="common">Itch mite</name>
    <name type="synonym">Acarus scabiei</name>
    <dbReference type="NCBI Taxonomy" id="52283"/>
    <lineage>
        <taxon>Eukaryota</taxon>
        <taxon>Metazoa</taxon>
        <taxon>Ecdysozoa</taxon>
        <taxon>Arthropoda</taxon>
        <taxon>Chelicerata</taxon>
        <taxon>Arachnida</taxon>
        <taxon>Acari</taxon>
        <taxon>Acariformes</taxon>
        <taxon>Sarcoptiformes</taxon>
        <taxon>Astigmata</taxon>
        <taxon>Psoroptidia</taxon>
        <taxon>Sarcoptoidea</taxon>
        <taxon>Sarcoptidae</taxon>
        <taxon>Sarcoptinae</taxon>
        <taxon>Sarcoptes</taxon>
    </lineage>
</organism>
<keyword evidence="6" id="KW-1185">Reference proteome</keyword>
<dbReference type="EnsemblMetazoa" id="SSS_1343s_mrna">
    <property type="protein sequence ID" value="KAF7488794.1"/>
    <property type="gene ID" value="SSS_1343"/>
</dbReference>
<dbReference type="InterPro" id="IPR052792">
    <property type="entry name" value="Thioredoxin_dom-contain_11"/>
</dbReference>
<feature type="region of interest" description="Disordered" evidence="2">
    <location>
        <begin position="91"/>
        <end position="120"/>
    </location>
</feature>
<reference evidence="5" key="3">
    <citation type="submission" date="2022-06" db="UniProtKB">
        <authorList>
            <consortium name="EnsemblMetazoa"/>
        </authorList>
    </citation>
    <scope>IDENTIFICATION</scope>
</reference>
<gene>
    <name evidence="4" type="ORF">SSS_1343</name>
</gene>
<dbReference type="AlphaFoldDB" id="A0A834R390"/>
<protein>
    <submittedName>
        <fullName evidence="4">Thioredoxin domain-containing protein 11</fullName>
    </submittedName>
</protein>
<proteinExistence type="predicted"/>
<evidence type="ECO:0000256" key="2">
    <source>
        <dbReference type="SAM" id="MobiDB-lite"/>
    </source>
</evidence>
<dbReference type="InterPro" id="IPR013766">
    <property type="entry name" value="Thioredoxin_domain"/>
</dbReference>
<feature type="coiled-coil region" evidence="1">
    <location>
        <begin position="523"/>
        <end position="557"/>
    </location>
</feature>
<feature type="domain" description="Thioredoxin" evidence="3">
    <location>
        <begin position="896"/>
        <end position="960"/>
    </location>
</feature>
<dbReference type="PANTHER" id="PTHR46497:SF1">
    <property type="entry name" value="THIOREDOXIN DOMAIN-CONTAINING PROTEIN 11"/>
    <property type="match status" value="1"/>
</dbReference>
<accession>A0A834R390</accession>
<reference evidence="6" key="1">
    <citation type="journal article" date="2020" name="PLoS Negl. Trop. Dis.">
        <title>High-quality nuclear genome for Sarcoptes scabiei-A critical resource for a neglected parasite.</title>
        <authorList>
            <person name="Korhonen P.K."/>
            <person name="Gasser R.B."/>
            <person name="Ma G."/>
            <person name="Wang T."/>
            <person name="Stroehlein A.J."/>
            <person name="Young N.D."/>
            <person name="Ang C.S."/>
            <person name="Fernando D.D."/>
            <person name="Lu H.C."/>
            <person name="Taylor S."/>
            <person name="Reynolds S.L."/>
            <person name="Mofiz E."/>
            <person name="Najaraj S.H."/>
            <person name="Gowda H."/>
            <person name="Madugundu A."/>
            <person name="Renuse S."/>
            <person name="Holt D."/>
            <person name="Pandey A."/>
            <person name="Papenfuss A.T."/>
            <person name="Fischer K."/>
        </authorList>
    </citation>
    <scope>NUCLEOTIDE SEQUENCE [LARGE SCALE GENOMIC DNA]</scope>
</reference>
<feature type="compositionally biased region" description="Acidic residues" evidence="2">
    <location>
        <begin position="95"/>
        <end position="118"/>
    </location>
</feature>
<evidence type="ECO:0000313" key="4">
    <source>
        <dbReference type="EMBL" id="KAF7488794.1"/>
    </source>
</evidence>
<feature type="region of interest" description="Disordered" evidence="2">
    <location>
        <begin position="1138"/>
        <end position="1177"/>
    </location>
</feature>
<evidence type="ECO:0000313" key="5">
    <source>
        <dbReference type="EnsemblMetazoa" id="KAF7488794.1"/>
    </source>
</evidence>
<evidence type="ECO:0000313" key="6">
    <source>
        <dbReference type="Proteomes" id="UP000070412"/>
    </source>
</evidence>
<name>A0A834R390_SARSC</name>
<dbReference type="Proteomes" id="UP000070412">
    <property type="component" value="Unassembled WGS sequence"/>
</dbReference>